<dbReference type="AlphaFoldDB" id="A0A0C3C2Y5"/>
<dbReference type="InterPro" id="IPR000182">
    <property type="entry name" value="GNAT_dom"/>
</dbReference>
<organism evidence="2 3">
    <name type="scientific">Hebeloma cylindrosporum</name>
    <dbReference type="NCBI Taxonomy" id="76867"/>
    <lineage>
        <taxon>Eukaryota</taxon>
        <taxon>Fungi</taxon>
        <taxon>Dikarya</taxon>
        <taxon>Basidiomycota</taxon>
        <taxon>Agaricomycotina</taxon>
        <taxon>Agaricomycetes</taxon>
        <taxon>Agaricomycetidae</taxon>
        <taxon>Agaricales</taxon>
        <taxon>Agaricineae</taxon>
        <taxon>Hymenogastraceae</taxon>
        <taxon>Hebeloma</taxon>
    </lineage>
</organism>
<dbReference type="PANTHER" id="PTHR43617">
    <property type="entry name" value="L-AMINO ACID N-ACETYLTRANSFERASE"/>
    <property type="match status" value="1"/>
</dbReference>
<dbReference type="HOGENOM" id="CLU_013985_6_2_1"/>
<dbReference type="Gene3D" id="3.40.630.30">
    <property type="match status" value="1"/>
</dbReference>
<feature type="domain" description="N-acetyltransferase" evidence="1">
    <location>
        <begin position="21"/>
        <end position="204"/>
    </location>
</feature>
<gene>
    <name evidence="2" type="ORF">M413DRAFT_448029</name>
</gene>
<evidence type="ECO:0000313" key="2">
    <source>
        <dbReference type="EMBL" id="KIM37981.1"/>
    </source>
</evidence>
<dbReference type="EMBL" id="KN831793">
    <property type="protein sequence ID" value="KIM37981.1"/>
    <property type="molecule type" value="Genomic_DNA"/>
</dbReference>
<dbReference type="Proteomes" id="UP000053424">
    <property type="component" value="Unassembled WGS sequence"/>
</dbReference>
<dbReference type="GO" id="GO:0016747">
    <property type="term" value="F:acyltransferase activity, transferring groups other than amino-acyl groups"/>
    <property type="evidence" value="ECO:0007669"/>
    <property type="project" value="InterPro"/>
</dbReference>
<name>A0A0C3C2Y5_HEBCY</name>
<reference evidence="3" key="2">
    <citation type="submission" date="2015-01" db="EMBL/GenBank/DDBJ databases">
        <title>Evolutionary Origins and Diversification of the Mycorrhizal Mutualists.</title>
        <authorList>
            <consortium name="DOE Joint Genome Institute"/>
            <consortium name="Mycorrhizal Genomics Consortium"/>
            <person name="Kohler A."/>
            <person name="Kuo A."/>
            <person name="Nagy L.G."/>
            <person name="Floudas D."/>
            <person name="Copeland A."/>
            <person name="Barry K.W."/>
            <person name="Cichocki N."/>
            <person name="Veneault-Fourrey C."/>
            <person name="LaButti K."/>
            <person name="Lindquist E.A."/>
            <person name="Lipzen A."/>
            <person name="Lundell T."/>
            <person name="Morin E."/>
            <person name="Murat C."/>
            <person name="Riley R."/>
            <person name="Ohm R."/>
            <person name="Sun H."/>
            <person name="Tunlid A."/>
            <person name="Henrissat B."/>
            <person name="Grigoriev I.V."/>
            <person name="Hibbett D.S."/>
            <person name="Martin F."/>
        </authorList>
    </citation>
    <scope>NUCLEOTIDE SEQUENCE [LARGE SCALE GENOMIC DNA]</scope>
    <source>
        <strain evidence="3">h7</strain>
    </source>
</reference>
<evidence type="ECO:0000259" key="1">
    <source>
        <dbReference type="PROSITE" id="PS51186"/>
    </source>
</evidence>
<dbReference type="PROSITE" id="PS51186">
    <property type="entry name" value="GNAT"/>
    <property type="match status" value="1"/>
</dbReference>
<proteinExistence type="predicted"/>
<dbReference type="InterPro" id="IPR016181">
    <property type="entry name" value="Acyl_CoA_acyltransferase"/>
</dbReference>
<dbReference type="InterPro" id="IPR050276">
    <property type="entry name" value="MshD_Acetyltransferase"/>
</dbReference>
<keyword evidence="3" id="KW-1185">Reference proteome</keyword>
<dbReference type="CDD" id="cd04301">
    <property type="entry name" value="NAT_SF"/>
    <property type="match status" value="1"/>
</dbReference>
<evidence type="ECO:0000313" key="3">
    <source>
        <dbReference type="Proteomes" id="UP000053424"/>
    </source>
</evidence>
<dbReference type="PANTHER" id="PTHR43617:SF34">
    <property type="entry name" value="PUTATIVE-RELATED"/>
    <property type="match status" value="1"/>
</dbReference>
<protein>
    <recommendedName>
        <fullName evidence="1">N-acetyltransferase domain-containing protein</fullName>
    </recommendedName>
</protein>
<dbReference type="SUPFAM" id="SSF55729">
    <property type="entry name" value="Acyl-CoA N-acyltransferases (Nat)"/>
    <property type="match status" value="1"/>
</dbReference>
<reference evidence="2 3" key="1">
    <citation type="submission" date="2014-04" db="EMBL/GenBank/DDBJ databases">
        <authorList>
            <consortium name="DOE Joint Genome Institute"/>
            <person name="Kuo A."/>
            <person name="Gay G."/>
            <person name="Dore J."/>
            <person name="Kohler A."/>
            <person name="Nagy L.G."/>
            <person name="Floudas D."/>
            <person name="Copeland A."/>
            <person name="Barry K.W."/>
            <person name="Cichocki N."/>
            <person name="Veneault-Fourrey C."/>
            <person name="LaButti K."/>
            <person name="Lindquist E.A."/>
            <person name="Lipzen A."/>
            <person name="Lundell T."/>
            <person name="Morin E."/>
            <person name="Murat C."/>
            <person name="Sun H."/>
            <person name="Tunlid A."/>
            <person name="Henrissat B."/>
            <person name="Grigoriev I.V."/>
            <person name="Hibbett D.S."/>
            <person name="Martin F."/>
            <person name="Nordberg H.P."/>
            <person name="Cantor M.N."/>
            <person name="Hua S.X."/>
        </authorList>
    </citation>
    <scope>NUCLEOTIDE SEQUENCE [LARGE SCALE GENOMIC DNA]</scope>
    <source>
        <strain evidence="3">h7</strain>
    </source>
</reference>
<dbReference type="Pfam" id="PF13508">
    <property type="entry name" value="Acetyltransf_7"/>
    <property type="match status" value="1"/>
</dbReference>
<dbReference type="OrthoDB" id="41532at2759"/>
<sequence length="206" mass="23168">MSFSIYEIPKPASKEDVTKYTEIRLSTLSTNPEAFGSTYAGESAFTPDQWVDRVNTNGRKIFIAVDKDKGKWIGTLSVLYPEMFIGGPKYVPYPPKISAAEEKGELDVLMIVGMWVRPEYRKRGIAQMLVQHALETVRRNPTNRSDADAESVEKPTPRTRAILLRVHNTNGAARSLYEKNGFIRDADGKEAVSSDQSWMIHIIEST</sequence>
<accession>A0A0C3C2Y5</accession>